<evidence type="ECO:0000313" key="4">
    <source>
        <dbReference type="Proteomes" id="UP001295423"/>
    </source>
</evidence>
<dbReference type="InterPro" id="IPR001810">
    <property type="entry name" value="F-box_dom"/>
</dbReference>
<dbReference type="SUPFAM" id="SSF81383">
    <property type="entry name" value="F-box domain"/>
    <property type="match status" value="1"/>
</dbReference>
<dbReference type="Gene3D" id="1.20.1280.50">
    <property type="match status" value="1"/>
</dbReference>
<sequence length="757" mass="87635">MNEAASISAFRSKRLEQFRQNLTTSIIKVLEDASVSRSSFVTSYNVKLLTEQFVQNVDWPALCRHHDELCARRNTAGSTPLQEICDILGQLLPFACNLVTIRVLLSALLHSSEQHKEATTTRFLPSQEVLQAKIVHLLNRCPSIPCKSAFRGVLNTTNLAARQLNLLVSIAYQLAQDCNRYRIDMVEVMIQVTRLLDDKLKESISIRNMAAVSGPVDRQHVQLFQRRVKKQRYTLSDLHDKELCHANSSYFSASRFPVTEPVVSLKRVLQTKDPSITNPSSKAFDLDTHNLTIRALTRAYKKLVKISASHHHPLRIFANAAQKHNTKEAKLPSIQMCGWMKLINLQPTCPSLRLGLLLSASLDQPAEIATLYWQAYKKSKDSIWLRFFSEVVASSRYFDNPLHCWTAAQPLWDHLEAASTDPNPGPVAAWAHLLTIRGRIWEYHDPKEFVRRNTICSIHYGDAEQWRLALPQFSITLQKYGILGLMELSRWEDDHKEDFEARDGVANARSSEDGFQEWPFEEAYTIVGAWSRLIERRSGKAMTSLSEEFQKCLSSPTHYEDFLASDAATKGEDDKNQAAASTNPPLFDHLNTDIQYSFLGYLDHLDLTRVRGVCQVWRRMVDDDKASLWHNAYKHRFGPYQLEAPLKDNDNNHWFSLFRAKYLMELPLRFKRNTKTAYRHHTCNYIGCDFVIKSEKQEAQHEQRHIRHIAKRTEMAERERERQRKRKRREEEKEQKEQERLFVQYLKEEAKRERNGG</sequence>
<dbReference type="PROSITE" id="PS50181">
    <property type="entry name" value="FBOX"/>
    <property type="match status" value="1"/>
</dbReference>
<dbReference type="InterPro" id="IPR036047">
    <property type="entry name" value="F-box-like_dom_sf"/>
</dbReference>
<dbReference type="EMBL" id="CAKOGP040001758">
    <property type="protein sequence ID" value="CAJ1949572.1"/>
    <property type="molecule type" value="Genomic_DNA"/>
</dbReference>
<accession>A0AAD2FQR3</accession>
<feature type="compositionally biased region" description="Basic and acidic residues" evidence="1">
    <location>
        <begin position="711"/>
        <end position="722"/>
    </location>
</feature>
<dbReference type="Pfam" id="PF12937">
    <property type="entry name" value="F-box-like"/>
    <property type="match status" value="1"/>
</dbReference>
<keyword evidence="4" id="KW-1185">Reference proteome</keyword>
<name>A0AAD2FQR3_9STRA</name>
<feature type="region of interest" description="Disordered" evidence="1">
    <location>
        <begin position="705"/>
        <end position="737"/>
    </location>
</feature>
<evidence type="ECO:0000259" key="2">
    <source>
        <dbReference type="PROSITE" id="PS50181"/>
    </source>
</evidence>
<evidence type="ECO:0000313" key="3">
    <source>
        <dbReference type="EMBL" id="CAJ1949572.1"/>
    </source>
</evidence>
<dbReference type="AlphaFoldDB" id="A0AAD2FQR3"/>
<gene>
    <name evidence="3" type="ORF">CYCCA115_LOCUS12164</name>
</gene>
<protein>
    <recommendedName>
        <fullName evidence="2">F-box domain-containing protein</fullName>
    </recommendedName>
</protein>
<dbReference type="Proteomes" id="UP001295423">
    <property type="component" value="Unassembled WGS sequence"/>
</dbReference>
<organism evidence="3 4">
    <name type="scientific">Cylindrotheca closterium</name>
    <dbReference type="NCBI Taxonomy" id="2856"/>
    <lineage>
        <taxon>Eukaryota</taxon>
        <taxon>Sar</taxon>
        <taxon>Stramenopiles</taxon>
        <taxon>Ochrophyta</taxon>
        <taxon>Bacillariophyta</taxon>
        <taxon>Bacillariophyceae</taxon>
        <taxon>Bacillariophycidae</taxon>
        <taxon>Bacillariales</taxon>
        <taxon>Bacillariaceae</taxon>
        <taxon>Cylindrotheca</taxon>
    </lineage>
</organism>
<reference evidence="3" key="1">
    <citation type="submission" date="2023-08" db="EMBL/GenBank/DDBJ databases">
        <authorList>
            <person name="Audoor S."/>
            <person name="Bilcke G."/>
        </authorList>
    </citation>
    <scope>NUCLEOTIDE SEQUENCE</scope>
</reference>
<feature type="domain" description="F-box" evidence="2">
    <location>
        <begin position="584"/>
        <end position="632"/>
    </location>
</feature>
<proteinExistence type="predicted"/>
<evidence type="ECO:0000256" key="1">
    <source>
        <dbReference type="SAM" id="MobiDB-lite"/>
    </source>
</evidence>
<comment type="caution">
    <text evidence="3">The sequence shown here is derived from an EMBL/GenBank/DDBJ whole genome shotgun (WGS) entry which is preliminary data.</text>
</comment>